<dbReference type="GO" id="GO:0005777">
    <property type="term" value="C:peroxisome"/>
    <property type="evidence" value="ECO:0007669"/>
    <property type="project" value="TreeGrafter"/>
</dbReference>
<evidence type="ECO:0000256" key="5">
    <source>
        <dbReference type="ARBA" id="ARBA00023268"/>
    </source>
</evidence>
<comment type="catalytic activity">
    <reaction evidence="7">
        <text>a 4-saturated-(3S)-3-hydroxyacyl-CoA = a (3E)-enoyl-CoA + H2O</text>
        <dbReference type="Rhea" id="RHEA:20724"/>
        <dbReference type="ChEBI" id="CHEBI:15377"/>
        <dbReference type="ChEBI" id="CHEBI:58521"/>
        <dbReference type="ChEBI" id="CHEBI:137480"/>
        <dbReference type="EC" id="4.2.1.17"/>
    </reaction>
</comment>
<proteinExistence type="inferred from homology"/>
<dbReference type="Gene3D" id="3.40.50.720">
    <property type="entry name" value="NAD(P)-binding Rossmann-like Domain"/>
    <property type="match status" value="1"/>
</dbReference>
<dbReference type="PANTHER" id="PTHR23309:SF9">
    <property type="entry name" value="PEROXISOMAL FATTY ACID BETA-OXIDATION MULTIFUNCTIONAL PROTEIN MFP2"/>
    <property type="match status" value="1"/>
</dbReference>
<dbReference type="GO" id="GO:0006635">
    <property type="term" value="P:fatty acid beta-oxidation"/>
    <property type="evidence" value="ECO:0007669"/>
    <property type="project" value="TreeGrafter"/>
</dbReference>
<evidence type="ECO:0000256" key="2">
    <source>
        <dbReference type="ARBA" id="ARBA00023002"/>
    </source>
</evidence>
<evidence type="ECO:0000313" key="10">
    <source>
        <dbReference type="EMBL" id="KAF5953430.1"/>
    </source>
</evidence>
<keyword evidence="2" id="KW-0560">Oxidoreductase</keyword>
<dbReference type="Pfam" id="PF02737">
    <property type="entry name" value="3HCDH_N"/>
    <property type="match status" value="1"/>
</dbReference>
<keyword evidence="5" id="KW-0511">Multifunctional enzyme</keyword>
<evidence type="ECO:0000256" key="4">
    <source>
        <dbReference type="ARBA" id="ARBA00023239"/>
    </source>
</evidence>
<name>A0A7J7HKK3_CAMSI</name>
<evidence type="ECO:0000256" key="1">
    <source>
        <dbReference type="ARBA" id="ARBA00007005"/>
    </source>
</evidence>
<evidence type="ECO:0000259" key="8">
    <source>
        <dbReference type="Pfam" id="PF00725"/>
    </source>
</evidence>
<dbReference type="GO" id="GO:0016853">
    <property type="term" value="F:isomerase activity"/>
    <property type="evidence" value="ECO:0007669"/>
    <property type="project" value="UniProtKB-KW"/>
</dbReference>
<dbReference type="AlphaFoldDB" id="A0A7J7HKK3"/>
<evidence type="ECO:0000256" key="7">
    <source>
        <dbReference type="ARBA" id="ARBA00023717"/>
    </source>
</evidence>
<dbReference type="Proteomes" id="UP000593564">
    <property type="component" value="Unassembled WGS sequence"/>
</dbReference>
<keyword evidence="11" id="KW-1185">Reference proteome</keyword>
<reference evidence="10 11" key="2">
    <citation type="submission" date="2020-07" db="EMBL/GenBank/DDBJ databases">
        <title>Genome assembly of wild tea tree DASZ reveals pedigree and selection history of tea varieties.</title>
        <authorList>
            <person name="Zhang W."/>
        </authorList>
    </citation>
    <scope>NUCLEOTIDE SEQUENCE [LARGE SCALE GENOMIC DNA]</scope>
    <source>
        <strain evidence="11">cv. G240</strain>
        <tissue evidence="10">Leaf</tissue>
    </source>
</reference>
<evidence type="ECO:0000256" key="6">
    <source>
        <dbReference type="ARBA" id="ARBA00023709"/>
    </source>
</evidence>
<comment type="similarity">
    <text evidence="1">In the central section; belongs to the 3-hydroxyacyl-CoA dehydrogenase family.</text>
</comment>
<dbReference type="InterPro" id="IPR006176">
    <property type="entry name" value="3-OHacyl-CoA_DH_NAD-bd"/>
</dbReference>
<dbReference type="InterPro" id="IPR036291">
    <property type="entry name" value="NAD(P)-bd_dom_sf"/>
</dbReference>
<gene>
    <name evidence="10" type="ORF">HYC85_006286</name>
</gene>
<dbReference type="PROSITE" id="PS00067">
    <property type="entry name" value="3HCDH"/>
    <property type="match status" value="1"/>
</dbReference>
<feature type="domain" description="3-hydroxyacyl-CoA dehydrogenase C-terminal" evidence="8">
    <location>
        <begin position="124"/>
        <end position="173"/>
    </location>
</feature>
<evidence type="ECO:0000256" key="3">
    <source>
        <dbReference type="ARBA" id="ARBA00023235"/>
    </source>
</evidence>
<evidence type="ECO:0000259" key="9">
    <source>
        <dbReference type="Pfam" id="PF02737"/>
    </source>
</evidence>
<dbReference type="EMBL" id="JACBKZ010000003">
    <property type="protein sequence ID" value="KAF5953430.1"/>
    <property type="molecule type" value="Genomic_DNA"/>
</dbReference>
<dbReference type="InterPro" id="IPR008927">
    <property type="entry name" value="6-PGluconate_DH-like_C_sf"/>
</dbReference>
<comment type="caution">
    <text evidence="10">The sequence shown here is derived from an EMBL/GenBank/DDBJ whole genome shotgun (WGS) entry which is preliminary data.</text>
</comment>
<comment type="catalytic activity">
    <reaction evidence="6">
        <text>a (3S)-3-hydroxyacyl-CoA = a (2E)-enoyl-CoA + H2O</text>
        <dbReference type="Rhea" id="RHEA:16105"/>
        <dbReference type="ChEBI" id="CHEBI:15377"/>
        <dbReference type="ChEBI" id="CHEBI:57318"/>
        <dbReference type="ChEBI" id="CHEBI:58856"/>
        <dbReference type="EC" id="4.2.1.17"/>
    </reaction>
</comment>
<sequence length="187" mass="21146">MNEEKFLKTLSLLKSVLDYESFRDVDMVIEAVIENAYLKQQIFSDLEKYCPPHRILASNTSTIDLNLIGSHDRIIGAHFFNGTPKQNDGLTIDFLLLMQSINVDLLDVGKKIKKTPIVVGNCTGFAVNRMFFPYTQAALLLVERGADLYQIDRAVTKFGMPMGPFRVGHRHAMTLVGHFPTLPETHY</sequence>
<dbReference type="GO" id="GO:0070403">
    <property type="term" value="F:NAD+ binding"/>
    <property type="evidence" value="ECO:0007669"/>
    <property type="project" value="InterPro"/>
</dbReference>
<dbReference type="GO" id="GO:0004300">
    <property type="term" value="F:enoyl-CoA hydratase activity"/>
    <property type="evidence" value="ECO:0007669"/>
    <property type="project" value="UniProtKB-EC"/>
</dbReference>
<protein>
    <recommendedName>
        <fullName evidence="12">3-hydroxyacyl-CoA dehydrogenase NAD binding domain-containing protein</fullName>
    </recommendedName>
</protein>
<evidence type="ECO:0000313" key="11">
    <source>
        <dbReference type="Proteomes" id="UP000593564"/>
    </source>
</evidence>
<dbReference type="SUPFAM" id="SSF51735">
    <property type="entry name" value="NAD(P)-binding Rossmann-fold domains"/>
    <property type="match status" value="1"/>
</dbReference>
<reference evidence="11" key="1">
    <citation type="journal article" date="2020" name="Nat. Commun.">
        <title>Genome assembly of wild tea tree DASZ reveals pedigree and selection history of tea varieties.</title>
        <authorList>
            <person name="Zhang W."/>
            <person name="Zhang Y."/>
            <person name="Qiu H."/>
            <person name="Guo Y."/>
            <person name="Wan H."/>
            <person name="Zhang X."/>
            <person name="Scossa F."/>
            <person name="Alseekh S."/>
            <person name="Zhang Q."/>
            <person name="Wang P."/>
            <person name="Xu L."/>
            <person name="Schmidt M.H."/>
            <person name="Jia X."/>
            <person name="Li D."/>
            <person name="Zhu A."/>
            <person name="Guo F."/>
            <person name="Chen W."/>
            <person name="Ni D."/>
            <person name="Usadel B."/>
            <person name="Fernie A.R."/>
            <person name="Wen W."/>
        </authorList>
    </citation>
    <scope>NUCLEOTIDE SEQUENCE [LARGE SCALE GENOMIC DNA]</scope>
    <source>
        <strain evidence="11">cv. G240</strain>
    </source>
</reference>
<dbReference type="Gene3D" id="1.10.1040.50">
    <property type="match status" value="1"/>
</dbReference>
<dbReference type="PANTHER" id="PTHR23309">
    <property type="entry name" value="3-HYDROXYACYL-COA DEHYROGENASE"/>
    <property type="match status" value="1"/>
</dbReference>
<dbReference type="GO" id="GO:0003857">
    <property type="term" value="F:(3S)-3-hydroxyacyl-CoA dehydrogenase (NAD+) activity"/>
    <property type="evidence" value="ECO:0007669"/>
    <property type="project" value="TreeGrafter"/>
</dbReference>
<organism evidence="10 11">
    <name type="scientific">Camellia sinensis</name>
    <name type="common">Tea plant</name>
    <name type="synonym">Thea sinensis</name>
    <dbReference type="NCBI Taxonomy" id="4442"/>
    <lineage>
        <taxon>Eukaryota</taxon>
        <taxon>Viridiplantae</taxon>
        <taxon>Streptophyta</taxon>
        <taxon>Embryophyta</taxon>
        <taxon>Tracheophyta</taxon>
        <taxon>Spermatophyta</taxon>
        <taxon>Magnoliopsida</taxon>
        <taxon>eudicotyledons</taxon>
        <taxon>Gunneridae</taxon>
        <taxon>Pentapetalae</taxon>
        <taxon>asterids</taxon>
        <taxon>Ericales</taxon>
        <taxon>Theaceae</taxon>
        <taxon>Camellia</taxon>
    </lineage>
</organism>
<dbReference type="SUPFAM" id="SSF48179">
    <property type="entry name" value="6-phosphogluconate dehydrogenase C-terminal domain-like"/>
    <property type="match status" value="1"/>
</dbReference>
<keyword evidence="3" id="KW-0413">Isomerase</keyword>
<dbReference type="InterPro" id="IPR006108">
    <property type="entry name" value="3HC_DH_C"/>
</dbReference>
<keyword evidence="4" id="KW-0456">Lyase</keyword>
<dbReference type="InterPro" id="IPR006180">
    <property type="entry name" value="3-OHacyl-CoA_DH_CS"/>
</dbReference>
<dbReference type="Pfam" id="PF00725">
    <property type="entry name" value="3HCDH"/>
    <property type="match status" value="1"/>
</dbReference>
<accession>A0A7J7HKK3</accession>
<feature type="domain" description="3-hydroxyacyl-CoA dehydrogenase NAD binding" evidence="9">
    <location>
        <begin position="2"/>
        <end position="121"/>
    </location>
</feature>
<evidence type="ECO:0008006" key="12">
    <source>
        <dbReference type="Google" id="ProtNLM"/>
    </source>
</evidence>